<evidence type="ECO:0000256" key="1">
    <source>
        <dbReference type="SAM" id="MobiDB-lite"/>
    </source>
</evidence>
<dbReference type="InterPro" id="IPR002347">
    <property type="entry name" value="SDR_fam"/>
</dbReference>
<accession>A0ABU2VEA3</accession>
<dbReference type="EMBL" id="JAVREZ010000010">
    <property type="protein sequence ID" value="MDT0483887.1"/>
    <property type="molecule type" value="Genomic_DNA"/>
</dbReference>
<organism evidence="2 3">
    <name type="scientific">Streptomyces doebereineriae</name>
    <dbReference type="NCBI Taxonomy" id="3075528"/>
    <lineage>
        <taxon>Bacteria</taxon>
        <taxon>Bacillati</taxon>
        <taxon>Actinomycetota</taxon>
        <taxon>Actinomycetes</taxon>
        <taxon>Kitasatosporales</taxon>
        <taxon>Streptomycetaceae</taxon>
        <taxon>Streptomyces</taxon>
    </lineage>
</organism>
<evidence type="ECO:0000313" key="2">
    <source>
        <dbReference type="EMBL" id="MDT0483887.1"/>
    </source>
</evidence>
<dbReference type="SUPFAM" id="SSF51735">
    <property type="entry name" value="NAD(P)-binding Rossmann-fold domains"/>
    <property type="match status" value="1"/>
</dbReference>
<gene>
    <name evidence="2" type="ORF">RNB18_27390</name>
</gene>
<proteinExistence type="predicted"/>
<dbReference type="RefSeq" id="WP_311717026.1">
    <property type="nucleotide sequence ID" value="NZ_JAVREZ010000010.1"/>
</dbReference>
<dbReference type="Pfam" id="PF13561">
    <property type="entry name" value="adh_short_C2"/>
    <property type="match status" value="1"/>
</dbReference>
<dbReference type="Proteomes" id="UP001183824">
    <property type="component" value="Unassembled WGS sequence"/>
</dbReference>
<dbReference type="InterPro" id="IPR036291">
    <property type="entry name" value="NAD(P)-bd_dom_sf"/>
</dbReference>
<reference evidence="3" key="1">
    <citation type="submission" date="2023-07" db="EMBL/GenBank/DDBJ databases">
        <title>30 novel species of actinomycetes from the DSMZ collection.</title>
        <authorList>
            <person name="Nouioui I."/>
        </authorList>
    </citation>
    <scope>NUCLEOTIDE SEQUENCE [LARGE SCALE GENOMIC DNA]</scope>
    <source>
        <strain evidence="3">DSM 41640</strain>
    </source>
</reference>
<sequence>MTRILAAEVIGDGIRVNIVMPGGMNTDIAARTTGHPSGGAEAFRERVRLSTPMLR</sequence>
<comment type="caution">
    <text evidence="2">The sequence shown here is derived from an EMBL/GenBank/DDBJ whole genome shotgun (WGS) entry which is preliminary data.</text>
</comment>
<evidence type="ECO:0000313" key="3">
    <source>
        <dbReference type="Proteomes" id="UP001183824"/>
    </source>
</evidence>
<name>A0ABU2VEA3_9ACTN</name>
<dbReference type="Gene3D" id="3.40.50.720">
    <property type="entry name" value="NAD(P)-binding Rossmann-like Domain"/>
    <property type="match status" value="1"/>
</dbReference>
<keyword evidence="3" id="KW-1185">Reference proteome</keyword>
<feature type="region of interest" description="Disordered" evidence="1">
    <location>
        <begin position="32"/>
        <end position="55"/>
    </location>
</feature>
<protein>
    <submittedName>
        <fullName evidence="2">SDR family oxidoreductase</fullName>
    </submittedName>
</protein>